<dbReference type="GeneID" id="97611097"/>
<comment type="caution">
    <text evidence="3">The sequence shown here is derived from an EMBL/GenBank/DDBJ whole genome shotgun (WGS) entry which is preliminary data.</text>
</comment>
<gene>
    <name evidence="3" type="ORF">DLD82_07305</name>
</gene>
<keyword evidence="2" id="KW-0812">Transmembrane</keyword>
<evidence type="ECO:0000256" key="1">
    <source>
        <dbReference type="SAM" id="MobiDB-lite"/>
    </source>
</evidence>
<feature type="transmembrane region" description="Helical" evidence="2">
    <location>
        <begin position="392"/>
        <end position="416"/>
    </location>
</feature>
<evidence type="ECO:0008006" key="5">
    <source>
        <dbReference type="Google" id="ProtNLM"/>
    </source>
</evidence>
<feature type="region of interest" description="Disordered" evidence="1">
    <location>
        <begin position="189"/>
        <end position="248"/>
    </location>
</feature>
<name>A0A2V2N8L6_9EURY</name>
<evidence type="ECO:0000313" key="3">
    <source>
        <dbReference type="EMBL" id="PWR75020.1"/>
    </source>
</evidence>
<evidence type="ECO:0000256" key="2">
    <source>
        <dbReference type="SAM" id="Phobius"/>
    </source>
</evidence>
<feature type="compositionally biased region" description="Low complexity" evidence="1">
    <location>
        <begin position="189"/>
        <end position="218"/>
    </location>
</feature>
<sequence length="544" mass="60265">MKMKIVWLILTGFILLSGFNALADDISMSSEQTDYYFLAGTDAKVPFIIESSFQNTIPGQLQYSLTEHQDGGGFSLSKISTQSQSFPIAPGRSNHGLSLSSETTTDFDLSLILLYSRNTQDYAAILPTISVHFVSDMKDIKQEKNTVRSTTSEATKTPSSSSQSDPFAAMDEQMEQMRQEQQQLMQNFMSMSSSSSKMSSSSQQSSQNPQQALQNNQMSSSGEALKQQMMAESQQSKEEKEKLSESLEQDPLLQQQASELRDAGYNQTNGRIVSTGPDSGEVSIDFENYDSEKVSLTGKAEDSKISSLKAEKSGEIPVPQELASNSTWNDMKNDLHNNSMTPTSGTVTRTPNNTTVKQNYSALDGRNTTLSARIVNGTVEEVILEEEKEFPVFWLLGILLIIILIVLCAGITWWYFSTRKDEVMSNQEIVIPVRDFKEVVWELIGHAEKSYVSGDKKEGYALLGQAVRVYISGRFGVGESFTSEEIVSGKCNLSIPEKDRIYQILNACSTVEYIRGAPVDDDFFAMLSDIKAFISDGPKNSLNL</sequence>
<organism evidence="3 4">
    <name type="scientific">Methanospirillum stamsii</name>
    <dbReference type="NCBI Taxonomy" id="1277351"/>
    <lineage>
        <taxon>Archaea</taxon>
        <taxon>Methanobacteriati</taxon>
        <taxon>Methanobacteriota</taxon>
        <taxon>Stenosarchaea group</taxon>
        <taxon>Methanomicrobia</taxon>
        <taxon>Methanomicrobiales</taxon>
        <taxon>Methanospirillaceae</taxon>
        <taxon>Methanospirillum</taxon>
    </lineage>
</organism>
<protein>
    <recommendedName>
        <fullName evidence="5">DUF4129 domain-containing protein</fullName>
    </recommendedName>
</protein>
<feature type="compositionally biased region" description="Polar residues" evidence="1">
    <location>
        <begin position="147"/>
        <end position="165"/>
    </location>
</feature>
<reference evidence="3 4" key="1">
    <citation type="submission" date="2018-05" db="EMBL/GenBank/DDBJ databases">
        <title>Draft genome of Methanospirillum stamsii Pt1.</title>
        <authorList>
            <person name="Dueholm M.S."/>
            <person name="Nielsen P.H."/>
            <person name="Bakmann L.F."/>
            <person name="Otzen D.E."/>
        </authorList>
    </citation>
    <scope>NUCLEOTIDE SEQUENCE [LARGE SCALE GENOMIC DNA]</scope>
    <source>
        <strain evidence="3 4">Pt1</strain>
    </source>
</reference>
<dbReference type="AlphaFoldDB" id="A0A2V2N8L6"/>
<accession>A0A2V2N8L6</accession>
<dbReference type="RefSeq" id="WP_109940451.1">
    <property type="nucleotide sequence ID" value="NZ_CP176366.1"/>
</dbReference>
<proteinExistence type="predicted"/>
<keyword evidence="2" id="KW-1133">Transmembrane helix</keyword>
<keyword evidence="2" id="KW-0472">Membrane</keyword>
<dbReference type="Proteomes" id="UP000245934">
    <property type="component" value="Unassembled WGS sequence"/>
</dbReference>
<evidence type="ECO:0000313" key="4">
    <source>
        <dbReference type="Proteomes" id="UP000245934"/>
    </source>
</evidence>
<dbReference type="EMBL" id="QGMZ01000014">
    <property type="protein sequence ID" value="PWR75020.1"/>
    <property type="molecule type" value="Genomic_DNA"/>
</dbReference>
<keyword evidence="4" id="KW-1185">Reference proteome</keyword>
<feature type="region of interest" description="Disordered" evidence="1">
    <location>
        <begin position="337"/>
        <end position="359"/>
    </location>
</feature>
<dbReference type="OrthoDB" id="117886at2157"/>
<feature type="region of interest" description="Disordered" evidence="1">
    <location>
        <begin position="144"/>
        <end position="167"/>
    </location>
</feature>
<feature type="compositionally biased region" description="Basic and acidic residues" evidence="1">
    <location>
        <begin position="235"/>
        <end position="245"/>
    </location>
</feature>